<accession>A0AAD9ZIQ5</accession>
<gene>
    <name evidence="2" type="ORF">OEA41_000780</name>
</gene>
<dbReference type="Proteomes" id="UP001276659">
    <property type="component" value="Unassembled WGS sequence"/>
</dbReference>
<dbReference type="EMBL" id="JASNWA010000003">
    <property type="protein sequence ID" value="KAK3178643.1"/>
    <property type="molecule type" value="Genomic_DNA"/>
</dbReference>
<sequence>MGPCTELDDIAEPDESMEVEEAASRAVEEVEASDSEEKAGVELRLMLTRMFEEFMLYRLLVDTNAQLPLKENGMICHLNTNQEAELLWAHSQRQAFDQPRRMGGEEEAQMSDKEMWEQVRHESYYYKPDYHVGESGRGGG</sequence>
<reference evidence="2" key="1">
    <citation type="submission" date="2022-11" db="EMBL/GenBank/DDBJ databases">
        <title>Chromosomal genome sequence assembly and mating type (MAT) locus characterization of the leprose asexual lichenized fungus Lepraria neglecta (Nyl.) Erichsen.</title>
        <authorList>
            <person name="Allen J.L."/>
            <person name="Pfeffer B."/>
        </authorList>
    </citation>
    <scope>NUCLEOTIDE SEQUENCE</scope>
    <source>
        <strain evidence="2">Allen 5258</strain>
    </source>
</reference>
<keyword evidence="3" id="KW-1185">Reference proteome</keyword>
<dbReference type="AlphaFoldDB" id="A0AAD9ZIQ5"/>
<feature type="compositionally biased region" description="Acidic residues" evidence="1">
    <location>
        <begin position="1"/>
        <end position="21"/>
    </location>
</feature>
<evidence type="ECO:0000313" key="2">
    <source>
        <dbReference type="EMBL" id="KAK3178643.1"/>
    </source>
</evidence>
<protein>
    <submittedName>
        <fullName evidence="2">Uncharacterized protein</fullName>
    </submittedName>
</protein>
<proteinExistence type="predicted"/>
<feature type="region of interest" description="Disordered" evidence="1">
    <location>
        <begin position="1"/>
        <end position="38"/>
    </location>
</feature>
<evidence type="ECO:0000256" key="1">
    <source>
        <dbReference type="SAM" id="MobiDB-lite"/>
    </source>
</evidence>
<organism evidence="2 3">
    <name type="scientific">Lepraria neglecta</name>
    <dbReference type="NCBI Taxonomy" id="209136"/>
    <lineage>
        <taxon>Eukaryota</taxon>
        <taxon>Fungi</taxon>
        <taxon>Dikarya</taxon>
        <taxon>Ascomycota</taxon>
        <taxon>Pezizomycotina</taxon>
        <taxon>Lecanoromycetes</taxon>
        <taxon>OSLEUM clade</taxon>
        <taxon>Lecanoromycetidae</taxon>
        <taxon>Lecanorales</taxon>
        <taxon>Lecanorineae</taxon>
        <taxon>Stereocaulaceae</taxon>
        <taxon>Lepraria</taxon>
    </lineage>
</organism>
<name>A0AAD9ZIQ5_9LECA</name>
<comment type="caution">
    <text evidence="2">The sequence shown here is derived from an EMBL/GenBank/DDBJ whole genome shotgun (WGS) entry which is preliminary data.</text>
</comment>
<evidence type="ECO:0000313" key="3">
    <source>
        <dbReference type="Proteomes" id="UP001276659"/>
    </source>
</evidence>